<protein>
    <submittedName>
        <fullName evidence="2">DUF805 domain-containing protein</fullName>
    </submittedName>
</protein>
<accession>A0ABT7XPP0</accession>
<dbReference type="RefSeq" id="WP_289830408.1">
    <property type="nucleotide sequence ID" value="NZ_JAUEDK010000021.1"/>
</dbReference>
<organism evidence="2 3">
    <name type="scientific">Crenobacter oryzisoli</name>
    <dbReference type="NCBI Taxonomy" id="3056844"/>
    <lineage>
        <taxon>Bacteria</taxon>
        <taxon>Pseudomonadati</taxon>
        <taxon>Pseudomonadota</taxon>
        <taxon>Betaproteobacteria</taxon>
        <taxon>Neisseriales</taxon>
        <taxon>Neisseriaceae</taxon>
        <taxon>Crenobacter</taxon>
    </lineage>
</organism>
<evidence type="ECO:0000256" key="1">
    <source>
        <dbReference type="SAM" id="Phobius"/>
    </source>
</evidence>
<keyword evidence="1" id="KW-0812">Transmembrane</keyword>
<feature type="transmembrane region" description="Helical" evidence="1">
    <location>
        <begin position="47"/>
        <end position="68"/>
    </location>
</feature>
<dbReference type="Proteomes" id="UP001168540">
    <property type="component" value="Unassembled WGS sequence"/>
</dbReference>
<dbReference type="PANTHER" id="PTHR34980:SF3">
    <property type="entry name" value="BLR8105 PROTEIN"/>
    <property type="match status" value="1"/>
</dbReference>
<gene>
    <name evidence="2" type="ORF">QU481_12810</name>
</gene>
<feature type="transmembrane region" description="Helical" evidence="1">
    <location>
        <begin position="75"/>
        <end position="93"/>
    </location>
</feature>
<name>A0ABT7XPP0_9NEIS</name>
<keyword evidence="1" id="KW-1133">Transmembrane helix</keyword>
<feature type="transmembrane region" description="Helical" evidence="1">
    <location>
        <begin position="16"/>
        <end position="41"/>
    </location>
</feature>
<reference evidence="2" key="1">
    <citation type="submission" date="2023-06" db="EMBL/GenBank/DDBJ databases">
        <authorList>
            <person name="Zhang S."/>
        </authorList>
    </citation>
    <scope>NUCLEOTIDE SEQUENCE</scope>
    <source>
        <strain evidence="2">SG2303</strain>
    </source>
</reference>
<dbReference type="Pfam" id="PF05656">
    <property type="entry name" value="DUF805"/>
    <property type="match status" value="1"/>
</dbReference>
<keyword evidence="3" id="KW-1185">Reference proteome</keyword>
<evidence type="ECO:0000313" key="3">
    <source>
        <dbReference type="Proteomes" id="UP001168540"/>
    </source>
</evidence>
<dbReference type="InterPro" id="IPR008523">
    <property type="entry name" value="DUF805"/>
</dbReference>
<dbReference type="EMBL" id="JAUEDK010000021">
    <property type="protein sequence ID" value="MDN0075766.1"/>
    <property type="molecule type" value="Genomic_DNA"/>
</dbReference>
<evidence type="ECO:0000313" key="2">
    <source>
        <dbReference type="EMBL" id="MDN0075766.1"/>
    </source>
</evidence>
<comment type="caution">
    <text evidence="2">The sequence shown here is derived from an EMBL/GenBank/DDBJ whole genome shotgun (WGS) entry which is preliminary data.</text>
</comment>
<sequence>MIDNLFSFNGRLSRSGYWAISLCVAVVAGLLIGVLTAIGVLATMEPLFIVLFGLAIGVIGMSVSVHRFHDRNKSGWWYLIGFVPVIGGLWLVVENGFLKGTEGSNRYGRDPLGDAAQSTTQR</sequence>
<proteinExistence type="predicted"/>
<dbReference type="PANTHER" id="PTHR34980">
    <property type="entry name" value="INNER MEMBRANE PROTEIN-RELATED-RELATED"/>
    <property type="match status" value="1"/>
</dbReference>
<keyword evidence="1" id="KW-0472">Membrane</keyword>